<evidence type="ECO:0000256" key="5">
    <source>
        <dbReference type="ARBA" id="ARBA00023002"/>
    </source>
</evidence>
<dbReference type="InterPro" id="IPR036249">
    <property type="entry name" value="Thioredoxin-like_sf"/>
</dbReference>
<evidence type="ECO:0000256" key="1">
    <source>
        <dbReference type="ARBA" id="ARBA00003330"/>
    </source>
</evidence>
<dbReference type="EC" id="1.11.1.24" evidence="2"/>
<proteinExistence type="inferred from homology"/>
<evidence type="ECO:0000256" key="10">
    <source>
        <dbReference type="ARBA" id="ARBA00042639"/>
    </source>
</evidence>
<dbReference type="InterPro" id="IPR050924">
    <property type="entry name" value="Peroxiredoxin_BCP/PrxQ"/>
</dbReference>
<dbReference type="PANTHER" id="PTHR42801:SF7">
    <property type="entry name" value="SLL1159 PROTEIN"/>
    <property type="match status" value="1"/>
</dbReference>
<accession>A0ABV5EZ37</accession>
<feature type="domain" description="Thioredoxin" evidence="12">
    <location>
        <begin position="43"/>
        <end position="216"/>
    </location>
</feature>
<comment type="function">
    <text evidence="1">Thiol-specific peroxidase that catalyzes the reduction of hydrogen peroxide and organic hydroperoxides to water and alcohols, respectively. Plays a role in cell protection against oxidative stress by detoxifying peroxides and as sensor of hydrogen peroxide-mediated signaling events.</text>
</comment>
<dbReference type="Gene3D" id="3.40.30.10">
    <property type="entry name" value="Glutaredoxin"/>
    <property type="match status" value="1"/>
</dbReference>
<comment type="caution">
    <text evidence="13">The sequence shown here is derived from an EMBL/GenBank/DDBJ whole genome shotgun (WGS) entry which is preliminary data.</text>
</comment>
<protein>
    <recommendedName>
        <fullName evidence="2">thioredoxin-dependent peroxiredoxin</fullName>
        <ecNumber evidence="2">1.11.1.24</ecNumber>
    </recommendedName>
    <alternativeName>
        <fullName evidence="8">Thioredoxin peroxidase</fullName>
    </alternativeName>
    <alternativeName>
        <fullName evidence="10">Thioredoxin-dependent peroxiredoxin Bcp</fullName>
    </alternativeName>
</protein>
<evidence type="ECO:0000259" key="12">
    <source>
        <dbReference type="PROSITE" id="PS51352"/>
    </source>
</evidence>
<dbReference type="InterPro" id="IPR013766">
    <property type="entry name" value="Thioredoxin_domain"/>
</dbReference>
<evidence type="ECO:0000313" key="13">
    <source>
        <dbReference type="EMBL" id="MFB9052178.1"/>
    </source>
</evidence>
<comment type="similarity">
    <text evidence="9">Belongs to the peroxiredoxin family. BCP/PrxQ subfamily.</text>
</comment>
<comment type="catalytic activity">
    <reaction evidence="11">
        <text>a hydroperoxide + [thioredoxin]-dithiol = an alcohol + [thioredoxin]-disulfide + H2O</text>
        <dbReference type="Rhea" id="RHEA:62620"/>
        <dbReference type="Rhea" id="RHEA-COMP:10698"/>
        <dbReference type="Rhea" id="RHEA-COMP:10700"/>
        <dbReference type="ChEBI" id="CHEBI:15377"/>
        <dbReference type="ChEBI" id="CHEBI:29950"/>
        <dbReference type="ChEBI" id="CHEBI:30879"/>
        <dbReference type="ChEBI" id="CHEBI:35924"/>
        <dbReference type="ChEBI" id="CHEBI:50058"/>
        <dbReference type="EC" id="1.11.1.24"/>
    </reaction>
</comment>
<dbReference type="CDD" id="cd02970">
    <property type="entry name" value="PRX_like2"/>
    <property type="match status" value="1"/>
</dbReference>
<keyword evidence="6" id="KW-1015">Disulfide bond</keyword>
<evidence type="ECO:0000256" key="6">
    <source>
        <dbReference type="ARBA" id="ARBA00023157"/>
    </source>
</evidence>
<evidence type="ECO:0000256" key="8">
    <source>
        <dbReference type="ARBA" id="ARBA00032824"/>
    </source>
</evidence>
<evidence type="ECO:0000256" key="7">
    <source>
        <dbReference type="ARBA" id="ARBA00023284"/>
    </source>
</evidence>
<evidence type="ECO:0000256" key="11">
    <source>
        <dbReference type="ARBA" id="ARBA00049091"/>
    </source>
</evidence>
<dbReference type="Proteomes" id="UP001589605">
    <property type="component" value="Unassembled WGS sequence"/>
</dbReference>
<organism evidence="13 14">
    <name type="scientific">Formosa undariae</name>
    <dbReference type="NCBI Taxonomy" id="1325436"/>
    <lineage>
        <taxon>Bacteria</taxon>
        <taxon>Pseudomonadati</taxon>
        <taxon>Bacteroidota</taxon>
        <taxon>Flavobacteriia</taxon>
        <taxon>Flavobacteriales</taxon>
        <taxon>Flavobacteriaceae</taxon>
        <taxon>Formosa</taxon>
    </lineage>
</organism>
<evidence type="ECO:0000313" key="14">
    <source>
        <dbReference type="Proteomes" id="UP001589605"/>
    </source>
</evidence>
<dbReference type="RefSeq" id="WP_382381301.1">
    <property type="nucleotide sequence ID" value="NZ_JBHMEZ010000003.1"/>
</dbReference>
<evidence type="ECO:0000256" key="4">
    <source>
        <dbReference type="ARBA" id="ARBA00022862"/>
    </source>
</evidence>
<keyword evidence="4" id="KW-0049">Antioxidant</keyword>
<keyword evidence="14" id="KW-1185">Reference proteome</keyword>
<dbReference type="SUPFAM" id="SSF52833">
    <property type="entry name" value="Thioredoxin-like"/>
    <property type="match status" value="1"/>
</dbReference>
<keyword evidence="7" id="KW-0676">Redox-active center</keyword>
<dbReference type="PROSITE" id="PS51352">
    <property type="entry name" value="THIOREDOXIN_2"/>
    <property type="match status" value="1"/>
</dbReference>
<dbReference type="Pfam" id="PF00578">
    <property type="entry name" value="AhpC-TSA"/>
    <property type="match status" value="1"/>
</dbReference>
<dbReference type="EMBL" id="JBHMEZ010000003">
    <property type="protein sequence ID" value="MFB9052178.1"/>
    <property type="molecule type" value="Genomic_DNA"/>
</dbReference>
<evidence type="ECO:0000256" key="3">
    <source>
        <dbReference type="ARBA" id="ARBA00022559"/>
    </source>
</evidence>
<name>A0ABV5EZ37_9FLAO</name>
<dbReference type="PANTHER" id="PTHR42801">
    <property type="entry name" value="THIOREDOXIN-DEPENDENT PEROXIDE REDUCTASE"/>
    <property type="match status" value="1"/>
</dbReference>
<dbReference type="InterPro" id="IPR000866">
    <property type="entry name" value="AhpC/TSA"/>
</dbReference>
<gene>
    <name evidence="13" type="ORF">ACFFVB_03730</name>
</gene>
<keyword evidence="3" id="KW-0575">Peroxidase</keyword>
<evidence type="ECO:0000256" key="9">
    <source>
        <dbReference type="ARBA" id="ARBA00038489"/>
    </source>
</evidence>
<evidence type="ECO:0000256" key="2">
    <source>
        <dbReference type="ARBA" id="ARBA00013017"/>
    </source>
</evidence>
<keyword evidence="5" id="KW-0560">Oxidoreductase</keyword>
<reference evidence="13 14" key="1">
    <citation type="submission" date="2024-09" db="EMBL/GenBank/DDBJ databases">
        <authorList>
            <person name="Sun Q."/>
            <person name="Mori K."/>
        </authorList>
    </citation>
    <scope>NUCLEOTIDE SEQUENCE [LARGE SCALE GENOMIC DNA]</scope>
    <source>
        <strain evidence="13 14">CECT 8286</strain>
    </source>
</reference>
<sequence>MKNLREQTDAKIAEGRLNNPDFMKGVDAAIEEAKAFEQGDNAIKVGETAPRFKLPNARGKSVSLDNLLENGPVVITFYRGSWCPYCNLQIRALQEILGDIRKLGANLVAISPQVPDGSLTDKEISSMDYGVLSDQDAKVAFQYGVAWEVPEFLAEHMRVDRGLDLEKINNGNATMLPIPATFVLNREGVVKWSFVDVDYRKRAEPSDILKALKNLF</sequence>